<evidence type="ECO:0000256" key="1">
    <source>
        <dbReference type="ARBA" id="ARBA00004141"/>
    </source>
</evidence>
<comment type="subcellular location">
    <subcellularLocation>
        <location evidence="1">Membrane</location>
        <topology evidence="1">Multi-pass membrane protein</topology>
    </subcellularLocation>
</comment>
<dbReference type="EMBL" id="CAJHNH020002305">
    <property type="protein sequence ID" value="CAG5126251.1"/>
    <property type="molecule type" value="Genomic_DNA"/>
</dbReference>
<dbReference type="PRINTS" id="PR00237">
    <property type="entry name" value="GPCRRHODOPSN"/>
</dbReference>
<dbReference type="SMART" id="SM01381">
    <property type="entry name" value="7TM_GPCR_Srsx"/>
    <property type="match status" value="1"/>
</dbReference>
<feature type="transmembrane region" description="Helical" evidence="8">
    <location>
        <begin position="25"/>
        <end position="50"/>
    </location>
</feature>
<dbReference type="GO" id="GO:0004930">
    <property type="term" value="F:G protein-coupled receptor activity"/>
    <property type="evidence" value="ECO:0007669"/>
    <property type="project" value="UniProtKB-KW"/>
</dbReference>
<dbReference type="OrthoDB" id="10053194at2759"/>
<sequence length="445" mass="50831">MSFNASLYSSDEDLHFEQAFKDAQIGIILMYAVTCIIAVVGNTCAVYVVVSRRRMRNVTNYFIASLAISDILMAVICIPFSLVANVLFNYWPFGAALCPIVTYLQVAVVFQNAYTMLAMSLERYIAIMHPFMVRLGKKRCLQIVTLCWVLAFLTPIPTAATSRVEIPEGHNDTYICMEIWDTDKQRFSYSVTIMILQYFVPLVVLIYTYSQIVRVIWLKEMPTPGELLSHAEPGHKPKDKEADPRKKVIKMMITVVGIYSICWLPLHAITIASDVDDSIFIPRYMRVVWIAAHWLAMSSCAYNPFIYWWMNPKFRDGYISILHSLRSMVFFLCDIGRGRKESAASFGNRRFFSRFGNGSGNNLSSRRHSSTQMVEFTGSFCDGPRRCETAMLTDQQIKEKPIVKDAEYLPELSKISEVTENGTSSYGIKANQSYIDDKLEHEFRT</sequence>
<evidence type="ECO:0000256" key="4">
    <source>
        <dbReference type="ARBA" id="ARBA00023040"/>
    </source>
</evidence>
<dbReference type="PROSITE" id="PS50262">
    <property type="entry name" value="G_PROTEIN_RECEP_F1_2"/>
    <property type="match status" value="1"/>
</dbReference>
<dbReference type="PANTHER" id="PTHR24235:SF29">
    <property type="entry name" value="GH23382P"/>
    <property type="match status" value="1"/>
</dbReference>
<comment type="caution">
    <text evidence="10">The sequence shown here is derived from an EMBL/GenBank/DDBJ whole genome shotgun (WGS) entry which is preliminary data.</text>
</comment>
<dbReference type="GO" id="GO:0016020">
    <property type="term" value="C:membrane"/>
    <property type="evidence" value="ECO:0007669"/>
    <property type="project" value="UniProtKB-SubCell"/>
</dbReference>
<dbReference type="Pfam" id="PF00001">
    <property type="entry name" value="7tm_1"/>
    <property type="match status" value="1"/>
</dbReference>
<dbReference type="AlphaFoldDB" id="A0A8S3ZH34"/>
<name>A0A8S3ZH34_9EUPU</name>
<keyword evidence="6" id="KW-0675">Receptor</keyword>
<keyword evidence="4" id="KW-0297">G-protein coupled receptor</keyword>
<protein>
    <recommendedName>
        <fullName evidence="9">G-protein coupled receptors family 1 profile domain-containing protein</fullName>
    </recommendedName>
</protein>
<evidence type="ECO:0000256" key="6">
    <source>
        <dbReference type="ARBA" id="ARBA00023170"/>
    </source>
</evidence>
<feature type="transmembrane region" description="Helical" evidence="8">
    <location>
        <begin position="248"/>
        <end position="266"/>
    </location>
</feature>
<evidence type="ECO:0000256" key="7">
    <source>
        <dbReference type="ARBA" id="ARBA00023224"/>
    </source>
</evidence>
<accession>A0A8S3ZH34</accession>
<keyword evidence="3 8" id="KW-1133">Transmembrane helix</keyword>
<evidence type="ECO:0000256" key="3">
    <source>
        <dbReference type="ARBA" id="ARBA00022989"/>
    </source>
</evidence>
<feature type="transmembrane region" description="Helical" evidence="8">
    <location>
        <begin position="187"/>
        <end position="209"/>
    </location>
</feature>
<keyword evidence="11" id="KW-1185">Reference proteome</keyword>
<evidence type="ECO:0000313" key="10">
    <source>
        <dbReference type="EMBL" id="CAG5126251.1"/>
    </source>
</evidence>
<dbReference type="Proteomes" id="UP000678393">
    <property type="component" value="Unassembled WGS sequence"/>
</dbReference>
<keyword evidence="7" id="KW-0807">Transducer</keyword>
<feature type="transmembrane region" description="Helical" evidence="8">
    <location>
        <begin position="62"/>
        <end position="88"/>
    </location>
</feature>
<proteinExistence type="predicted"/>
<feature type="domain" description="G-protein coupled receptors family 1 profile" evidence="9">
    <location>
        <begin position="41"/>
        <end position="307"/>
    </location>
</feature>
<dbReference type="PANTHER" id="PTHR24235">
    <property type="entry name" value="NEUROPEPTIDE Y RECEPTOR"/>
    <property type="match status" value="1"/>
</dbReference>
<evidence type="ECO:0000256" key="8">
    <source>
        <dbReference type="SAM" id="Phobius"/>
    </source>
</evidence>
<reference evidence="10" key="1">
    <citation type="submission" date="2021-04" db="EMBL/GenBank/DDBJ databases">
        <authorList>
            <consortium name="Molecular Ecology Group"/>
        </authorList>
    </citation>
    <scope>NUCLEOTIDE SEQUENCE</scope>
</reference>
<evidence type="ECO:0000256" key="2">
    <source>
        <dbReference type="ARBA" id="ARBA00022692"/>
    </source>
</evidence>
<evidence type="ECO:0000256" key="5">
    <source>
        <dbReference type="ARBA" id="ARBA00023136"/>
    </source>
</evidence>
<organism evidence="10 11">
    <name type="scientific">Candidula unifasciata</name>
    <dbReference type="NCBI Taxonomy" id="100452"/>
    <lineage>
        <taxon>Eukaryota</taxon>
        <taxon>Metazoa</taxon>
        <taxon>Spiralia</taxon>
        <taxon>Lophotrochozoa</taxon>
        <taxon>Mollusca</taxon>
        <taxon>Gastropoda</taxon>
        <taxon>Heterobranchia</taxon>
        <taxon>Euthyneura</taxon>
        <taxon>Panpulmonata</taxon>
        <taxon>Eupulmonata</taxon>
        <taxon>Stylommatophora</taxon>
        <taxon>Helicina</taxon>
        <taxon>Helicoidea</taxon>
        <taxon>Geomitridae</taxon>
        <taxon>Candidula</taxon>
    </lineage>
</organism>
<keyword evidence="5 8" id="KW-0472">Membrane</keyword>
<dbReference type="Gene3D" id="1.20.1070.10">
    <property type="entry name" value="Rhodopsin 7-helix transmembrane proteins"/>
    <property type="match status" value="1"/>
</dbReference>
<dbReference type="InterPro" id="IPR000276">
    <property type="entry name" value="GPCR_Rhodpsn"/>
</dbReference>
<evidence type="ECO:0000313" key="11">
    <source>
        <dbReference type="Proteomes" id="UP000678393"/>
    </source>
</evidence>
<feature type="transmembrane region" description="Helical" evidence="8">
    <location>
        <begin position="140"/>
        <end position="160"/>
    </location>
</feature>
<feature type="transmembrane region" description="Helical" evidence="8">
    <location>
        <begin position="286"/>
        <end position="310"/>
    </location>
</feature>
<evidence type="ECO:0000259" key="9">
    <source>
        <dbReference type="PROSITE" id="PS50262"/>
    </source>
</evidence>
<gene>
    <name evidence="10" type="ORF">CUNI_LOCUS11809</name>
</gene>
<dbReference type="InterPro" id="IPR017452">
    <property type="entry name" value="GPCR_Rhodpsn_7TM"/>
</dbReference>
<keyword evidence="2 8" id="KW-0812">Transmembrane</keyword>
<dbReference type="SUPFAM" id="SSF81321">
    <property type="entry name" value="Family A G protein-coupled receptor-like"/>
    <property type="match status" value="1"/>
</dbReference>